<dbReference type="InterPro" id="IPR043322">
    <property type="entry name" value="CtBP"/>
</dbReference>
<feature type="domain" description="D-isomer specific 2-hydroxyacid dehydrogenase NAD-binding" evidence="4">
    <location>
        <begin position="110"/>
        <end position="288"/>
    </location>
</feature>
<evidence type="ECO:0000256" key="3">
    <source>
        <dbReference type="ARBA" id="ARBA00023027"/>
    </source>
</evidence>
<evidence type="ECO:0000256" key="2">
    <source>
        <dbReference type="ARBA" id="ARBA00023002"/>
    </source>
</evidence>
<protein>
    <submittedName>
        <fullName evidence="5">D-3-phosphoglycerate dehydrogenase</fullName>
    </submittedName>
</protein>
<evidence type="ECO:0000259" key="4">
    <source>
        <dbReference type="Pfam" id="PF02826"/>
    </source>
</evidence>
<dbReference type="FunFam" id="3.40.50.720:FF:000203">
    <property type="entry name" value="D-3-phosphoglycerate dehydrogenase (SerA)"/>
    <property type="match status" value="1"/>
</dbReference>
<dbReference type="InterPro" id="IPR006140">
    <property type="entry name" value="D-isomer_DH_NAD-bd"/>
</dbReference>
<dbReference type="STRING" id="225324.SAMN02745126_02230"/>
<sequence>MARFKIVTTGPGGSDHSLEMEALTGLGAEIVEISGGDDELAKAVADADGIYAKGRPRITAKVIEAGKKLKVVSLGSVGVDSVDVDAATKLGIPVTNVPDTFIEEVADHAMTLILATWRRLVVQDRMVRTGEWTKARPMLYQFPRLMGQTLGFISFGHVARATAKRAAPFGFQMLAYDPFIEELVMSEHGVQPVGLDELLERSDIISMHAPGTKEAHHLLKEAHFRKMRKTALFVNTGRGATVDEPALIKALQEGWIAGAGLDVLETEPVGHNNPLLGMDNVILTAHVASASDRFDKARKRRVGAELALVLSGRWPRACVNPAVLEKSALQRWQPYSMERGPGN</sequence>
<evidence type="ECO:0000256" key="1">
    <source>
        <dbReference type="ARBA" id="ARBA00005854"/>
    </source>
</evidence>
<dbReference type="Pfam" id="PF02826">
    <property type="entry name" value="2-Hacid_dh_C"/>
    <property type="match status" value="1"/>
</dbReference>
<dbReference type="GO" id="GO:0005829">
    <property type="term" value="C:cytosol"/>
    <property type="evidence" value="ECO:0007669"/>
    <property type="project" value="TreeGrafter"/>
</dbReference>
<dbReference type="RefSeq" id="WP_085933939.1">
    <property type="nucleotide sequence ID" value="NZ_FUWJ01000002.1"/>
</dbReference>
<dbReference type="SUPFAM" id="SSF51735">
    <property type="entry name" value="NAD(P)-binding Rossmann-fold domains"/>
    <property type="match status" value="1"/>
</dbReference>
<evidence type="ECO:0000313" key="6">
    <source>
        <dbReference type="Proteomes" id="UP000190092"/>
    </source>
</evidence>
<dbReference type="GO" id="GO:0003714">
    <property type="term" value="F:transcription corepressor activity"/>
    <property type="evidence" value="ECO:0007669"/>
    <property type="project" value="InterPro"/>
</dbReference>
<dbReference type="GO" id="GO:0030267">
    <property type="term" value="F:glyoxylate reductase (NADPH) activity"/>
    <property type="evidence" value="ECO:0007669"/>
    <property type="project" value="TreeGrafter"/>
</dbReference>
<dbReference type="AlphaFoldDB" id="A0A1T4NE28"/>
<keyword evidence="6" id="KW-1185">Reference proteome</keyword>
<dbReference type="GO" id="GO:0016618">
    <property type="term" value="F:hydroxypyruvate reductase [NAD(P)H] activity"/>
    <property type="evidence" value="ECO:0007669"/>
    <property type="project" value="TreeGrafter"/>
</dbReference>
<comment type="similarity">
    <text evidence="1">Belongs to the D-isomer specific 2-hydroxyacid dehydrogenase family.</text>
</comment>
<dbReference type="CDD" id="cd05299">
    <property type="entry name" value="CtBP_dh"/>
    <property type="match status" value="1"/>
</dbReference>
<organism evidence="5 6">
    <name type="scientific">Enhydrobacter aerosaccus</name>
    <dbReference type="NCBI Taxonomy" id="225324"/>
    <lineage>
        <taxon>Bacteria</taxon>
        <taxon>Pseudomonadati</taxon>
        <taxon>Pseudomonadota</taxon>
        <taxon>Alphaproteobacteria</taxon>
        <taxon>Hyphomicrobiales</taxon>
        <taxon>Enhydrobacter</taxon>
    </lineage>
</organism>
<name>A0A1T4NE28_9HYPH</name>
<dbReference type="InterPro" id="IPR050223">
    <property type="entry name" value="D-isomer_2-hydroxyacid_DH"/>
</dbReference>
<accession>A0A1T4NE28</accession>
<dbReference type="PANTHER" id="PTHR10996:SF283">
    <property type="entry name" value="GLYOXYLATE_HYDROXYPYRUVATE REDUCTASE B"/>
    <property type="match status" value="1"/>
</dbReference>
<dbReference type="Proteomes" id="UP000190092">
    <property type="component" value="Unassembled WGS sequence"/>
</dbReference>
<reference evidence="6" key="1">
    <citation type="submission" date="2017-02" db="EMBL/GenBank/DDBJ databases">
        <authorList>
            <person name="Varghese N."/>
            <person name="Submissions S."/>
        </authorList>
    </citation>
    <scope>NUCLEOTIDE SEQUENCE [LARGE SCALE GENOMIC DNA]</scope>
    <source>
        <strain evidence="6">ATCC 27094</strain>
    </source>
</reference>
<keyword evidence="3" id="KW-0520">NAD</keyword>
<dbReference type="Gene3D" id="3.40.50.720">
    <property type="entry name" value="NAD(P)-binding Rossmann-like Domain"/>
    <property type="match status" value="2"/>
</dbReference>
<dbReference type="PANTHER" id="PTHR10996">
    <property type="entry name" value="2-HYDROXYACID DEHYDROGENASE-RELATED"/>
    <property type="match status" value="1"/>
</dbReference>
<dbReference type="InterPro" id="IPR036291">
    <property type="entry name" value="NAD(P)-bd_dom_sf"/>
</dbReference>
<dbReference type="GO" id="GO:0051287">
    <property type="term" value="F:NAD binding"/>
    <property type="evidence" value="ECO:0007669"/>
    <property type="project" value="InterPro"/>
</dbReference>
<evidence type="ECO:0000313" key="5">
    <source>
        <dbReference type="EMBL" id="SJZ77028.1"/>
    </source>
</evidence>
<dbReference type="EMBL" id="FUWJ01000002">
    <property type="protein sequence ID" value="SJZ77028.1"/>
    <property type="molecule type" value="Genomic_DNA"/>
</dbReference>
<proteinExistence type="inferred from homology"/>
<dbReference type="SUPFAM" id="SSF52283">
    <property type="entry name" value="Formate/glycerate dehydrogenase catalytic domain-like"/>
    <property type="match status" value="1"/>
</dbReference>
<gene>
    <name evidence="5" type="ORF">SAMN02745126_02230</name>
</gene>
<keyword evidence="2" id="KW-0560">Oxidoreductase</keyword>